<dbReference type="InterPro" id="IPR025333">
    <property type="entry name" value="DUF4239"/>
</dbReference>
<proteinExistence type="predicted"/>
<feature type="transmembrane region" description="Helical" evidence="1">
    <location>
        <begin position="183"/>
        <end position="205"/>
    </location>
</feature>
<feature type="transmembrane region" description="Helical" evidence="1">
    <location>
        <begin position="50"/>
        <end position="70"/>
    </location>
</feature>
<keyword evidence="1" id="KW-0472">Membrane</keyword>
<dbReference type="AlphaFoldDB" id="A0A9X2YQP5"/>
<accession>A0A9X2YQP5</accession>
<dbReference type="Proteomes" id="UP001140293">
    <property type="component" value="Unassembled WGS sequence"/>
</dbReference>
<dbReference type="Pfam" id="PF14023">
    <property type="entry name" value="Bestrophin-like"/>
    <property type="match status" value="1"/>
</dbReference>
<keyword evidence="1" id="KW-1133">Transmembrane helix</keyword>
<sequence length="261" mass="28416">MAGMGLPGLWLFLIAVVAASVALAVFGIWLANRTADRRNDGDTNTSLSPFLTTVALVYGALLGFTVVVAWEQFSSAEATVSNEASTLTTMYRQTVGMSGPKQSQLRDALRDYTMAVDAEWDSQYEGDGNEVARSAITDMYRILGNQTADEASRPLDGEFLKQLATLASDRNARFLDARPRIPGLLWVGLLFGGMLLVALMTFSRLENRRVHLLLSGSVAVLLGLLLFIVFWLDRPFGRDLGVTPAPFADALTIFDTVDRGS</sequence>
<feature type="transmembrane region" description="Helical" evidence="1">
    <location>
        <begin position="211"/>
        <end position="232"/>
    </location>
</feature>
<name>A0A9X2YQP5_9MYCO</name>
<organism evidence="2 3">
    <name type="scientific">[Mycobacterium] manitobense</name>
    <dbReference type="NCBI Taxonomy" id="190147"/>
    <lineage>
        <taxon>Bacteria</taxon>
        <taxon>Bacillati</taxon>
        <taxon>Actinomycetota</taxon>
        <taxon>Actinomycetes</taxon>
        <taxon>Mycobacteriales</taxon>
        <taxon>Mycobacteriaceae</taxon>
        <taxon>Mycolicibacterium</taxon>
    </lineage>
</organism>
<reference evidence="2" key="1">
    <citation type="submission" date="2020-07" db="EMBL/GenBank/DDBJ databases">
        <authorList>
            <person name="Pettersson B.M.F."/>
            <person name="Behra P.R.K."/>
            <person name="Ramesh M."/>
            <person name="Das S."/>
            <person name="Dasgupta S."/>
            <person name="Kirsebom L.A."/>
        </authorList>
    </citation>
    <scope>NUCLEOTIDE SEQUENCE</scope>
    <source>
        <strain evidence="2">DSM 44615</strain>
    </source>
</reference>
<keyword evidence="3" id="KW-1185">Reference proteome</keyword>
<reference evidence="2" key="2">
    <citation type="journal article" date="2022" name="BMC Genomics">
        <title>Comparative genome analysis of mycobacteria focusing on tRNA and non-coding RNA.</title>
        <authorList>
            <person name="Behra P.R.K."/>
            <person name="Pettersson B.M.F."/>
            <person name="Ramesh M."/>
            <person name="Das S."/>
            <person name="Dasgupta S."/>
            <person name="Kirsebom L.A."/>
        </authorList>
    </citation>
    <scope>NUCLEOTIDE SEQUENCE</scope>
    <source>
        <strain evidence="2">DSM 44615</strain>
    </source>
</reference>
<evidence type="ECO:0000313" key="3">
    <source>
        <dbReference type="Proteomes" id="UP001140293"/>
    </source>
</evidence>
<comment type="caution">
    <text evidence="2">The sequence shown here is derived from an EMBL/GenBank/DDBJ whole genome shotgun (WGS) entry which is preliminary data.</text>
</comment>
<feature type="transmembrane region" description="Helical" evidence="1">
    <location>
        <begin position="9"/>
        <end position="30"/>
    </location>
</feature>
<dbReference type="EMBL" id="JACKSJ010000182">
    <property type="protein sequence ID" value="MCV7172378.1"/>
    <property type="molecule type" value="Genomic_DNA"/>
</dbReference>
<keyword evidence="1" id="KW-0812">Transmembrane</keyword>
<protein>
    <submittedName>
        <fullName evidence="2">DUF4239 domain-containing protein</fullName>
    </submittedName>
</protein>
<evidence type="ECO:0000313" key="2">
    <source>
        <dbReference type="EMBL" id="MCV7172378.1"/>
    </source>
</evidence>
<gene>
    <name evidence="2" type="ORF">H7I41_20900</name>
</gene>
<dbReference type="RefSeq" id="WP_264014551.1">
    <property type="nucleotide sequence ID" value="NZ_JACKSJ010000182.1"/>
</dbReference>
<evidence type="ECO:0000256" key="1">
    <source>
        <dbReference type="SAM" id="Phobius"/>
    </source>
</evidence>